<organism evidence="2">
    <name type="scientific">Clastoptera arizonana</name>
    <name type="common">Arizona spittle bug</name>
    <dbReference type="NCBI Taxonomy" id="38151"/>
    <lineage>
        <taxon>Eukaryota</taxon>
        <taxon>Metazoa</taxon>
        <taxon>Ecdysozoa</taxon>
        <taxon>Arthropoda</taxon>
        <taxon>Hexapoda</taxon>
        <taxon>Insecta</taxon>
        <taxon>Pterygota</taxon>
        <taxon>Neoptera</taxon>
        <taxon>Paraneoptera</taxon>
        <taxon>Hemiptera</taxon>
        <taxon>Auchenorrhyncha</taxon>
        <taxon>Cercopoidea</taxon>
        <taxon>Clastopteridae</taxon>
        <taxon>Clastoptera</taxon>
    </lineage>
</organism>
<evidence type="ECO:0008006" key="3">
    <source>
        <dbReference type="Google" id="ProtNLM"/>
    </source>
</evidence>
<protein>
    <recommendedName>
        <fullName evidence="3">Protein sleepless</fullName>
    </recommendedName>
</protein>
<feature type="signal peptide" evidence="1">
    <location>
        <begin position="1"/>
        <end position="20"/>
    </location>
</feature>
<gene>
    <name evidence="2" type="ORF">g.214</name>
</gene>
<dbReference type="PANTHER" id="PTHR38332:SF1">
    <property type="entry name" value="RE49668P"/>
    <property type="match status" value="1"/>
</dbReference>
<evidence type="ECO:0000313" key="2">
    <source>
        <dbReference type="EMBL" id="JAS17302.1"/>
    </source>
</evidence>
<feature type="chain" id="PRO_5008580695" description="Protein sleepless" evidence="1">
    <location>
        <begin position="21"/>
        <end position="158"/>
    </location>
</feature>
<dbReference type="EMBL" id="GEDC01019996">
    <property type="protein sequence ID" value="JAS17302.1"/>
    <property type="molecule type" value="Transcribed_RNA"/>
</dbReference>
<accession>A0A1B6CUZ3</accession>
<dbReference type="PANTHER" id="PTHR38332">
    <property type="entry name" value="PROTEIN CBG11604"/>
    <property type="match status" value="1"/>
</dbReference>
<sequence length="158" mass="17667">MWDVWHLLPLLAVISTLVESSIDCFKCVSINGNYPACEDPFHNNYTTEILEKPCMGGRKNRNGLFPATACIKLNGYFDDTGDHITIRDCALDSGTLTTDTEIIRMSHCGAFVFDDRYVRGCVQSCADADACNISIRTTTAIETLLISLLLRFLPFFRN</sequence>
<dbReference type="AlphaFoldDB" id="A0A1B6CUZ3"/>
<evidence type="ECO:0000256" key="1">
    <source>
        <dbReference type="SAM" id="SignalP"/>
    </source>
</evidence>
<reference evidence="2" key="1">
    <citation type="submission" date="2015-12" db="EMBL/GenBank/DDBJ databases">
        <title>De novo transcriptome assembly of four potential Pierce s Disease insect vectors from Arizona vineyards.</title>
        <authorList>
            <person name="Tassone E.E."/>
        </authorList>
    </citation>
    <scope>NUCLEOTIDE SEQUENCE</scope>
</reference>
<name>A0A1B6CUZ3_9HEMI</name>
<proteinExistence type="predicted"/>
<keyword evidence="1" id="KW-0732">Signal</keyword>